<dbReference type="VEuPathDB" id="VectorBase:RPRC001390"/>
<proteinExistence type="predicted"/>
<name>T1HBH8_RHOPR</name>
<keyword evidence="2" id="KW-1185">Reference proteome</keyword>
<accession>T1HBH8</accession>
<evidence type="ECO:0000313" key="2">
    <source>
        <dbReference type="Proteomes" id="UP000015103"/>
    </source>
</evidence>
<dbReference type="EMBL" id="ACPB03002667">
    <property type="status" value="NOT_ANNOTATED_CDS"/>
    <property type="molecule type" value="Genomic_DNA"/>
</dbReference>
<sequence length="54" mass="5897">MEGQNQNPLTNDGCVPTEAEIQEIIVSVEDPETSGSVHLDSFLPHVADIISEYK</sequence>
<dbReference type="InParanoid" id="T1HBH8"/>
<reference evidence="1" key="1">
    <citation type="submission" date="2015-05" db="UniProtKB">
        <authorList>
            <consortium name="EnsemblMetazoa"/>
        </authorList>
    </citation>
    <scope>IDENTIFICATION</scope>
</reference>
<evidence type="ECO:0000313" key="1">
    <source>
        <dbReference type="EnsemblMetazoa" id="RPRC001390-PA"/>
    </source>
</evidence>
<dbReference type="HOGENOM" id="CLU_3052875_0_0_1"/>
<dbReference type="STRING" id="13249.T1HBH8"/>
<dbReference type="Proteomes" id="UP000015103">
    <property type="component" value="Unassembled WGS sequence"/>
</dbReference>
<organism evidence="1 2">
    <name type="scientific">Rhodnius prolixus</name>
    <name type="common">Triatomid bug</name>
    <dbReference type="NCBI Taxonomy" id="13249"/>
    <lineage>
        <taxon>Eukaryota</taxon>
        <taxon>Metazoa</taxon>
        <taxon>Ecdysozoa</taxon>
        <taxon>Arthropoda</taxon>
        <taxon>Hexapoda</taxon>
        <taxon>Insecta</taxon>
        <taxon>Pterygota</taxon>
        <taxon>Neoptera</taxon>
        <taxon>Paraneoptera</taxon>
        <taxon>Hemiptera</taxon>
        <taxon>Heteroptera</taxon>
        <taxon>Panheteroptera</taxon>
        <taxon>Cimicomorpha</taxon>
        <taxon>Reduviidae</taxon>
        <taxon>Triatominae</taxon>
        <taxon>Rhodnius</taxon>
    </lineage>
</organism>
<dbReference type="AlphaFoldDB" id="T1HBH8"/>
<dbReference type="EnsemblMetazoa" id="RPRC001390-RA">
    <property type="protein sequence ID" value="RPRC001390-PA"/>
    <property type="gene ID" value="RPRC001390"/>
</dbReference>
<protein>
    <submittedName>
        <fullName evidence="1">Uncharacterized protein</fullName>
    </submittedName>
</protein>